<dbReference type="OrthoDB" id="2506647at2759"/>
<evidence type="ECO:0000313" key="3">
    <source>
        <dbReference type="Proteomes" id="UP000256645"/>
    </source>
</evidence>
<gene>
    <name evidence="2" type="ORF">BP6252_09021</name>
</gene>
<dbReference type="EMBL" id="PDLM01000010">
    <property type="protein sequence ID" value="RDW67625.1"/>
    <property type="molecule type" value="Genomic_DNA"/>
</dbReference>
<dbReference type="PANTHER" id="PTHR11362:SF141">
    <property type="entry name" value="PHOSPHATIDYLETHANOLAMINE-BINDING PROTEIN"/>
    <property type="match status" value="1"/>
</dbReference>
<comment type="caution">
    <text evidence="2">The sequence shown here is derived from an EMBL/GenBank/DDBJ whole genome shotgun (WGS) entry which is preliminary data.</text>
</comment>
<dbReference type="Proteomes" id="UP000256645">
    <property type="component" value="Unassembled WGS sequence"/>
</dbReference>
<feature type="chain" id="PRO_5017592506" description="PEBP-like protein" evidence="1">
    <location>
        <begin position="20"/>
        <end position="190"/>
    </location>
</feature>
<reference evidence="2 3" key="1">
    <citation type="journal article" date="2018" name="IMA Fungus">
        <title>IMA Genome-F 9: Draft genome sequence of Annulohypoxylon stygium, Aspergillus mulundensis, Berkeleyomyces basicola (syn. Thielaviopsis basicola), Ceratocystis smalleyi, two Cercospora beticola strains, Coleophoma cylindrospora, Fusarium fracticaudum, Phialophora cf. hyalina, and Morchella septimelata.</title>
        <authorList>
            <person name="Wingfield B.D."/>
            <person name="Bills G.F."/>
            <person name="Dong Y."/>
            <person name="Huang W."/>
            <person name="Nel W.J."/>
            <person name="Swalarsk-Parry B.S."/>
            <person name="Vaghefi N."/>
            <person name="Wilken P.M."/>
            <person name="An Z."/>
            <person name="de Beer Z.W."/>
            <person name="De Vos L."/>
            <person name="Chen L."/>
            <person name="Duong T.A."/>
            <person name="Gao Y."/>
            <person name="Hammerbacher A."/>
            <person name="Kikkert J.R."/>
            <person name="Li Y."/>
            <person name="Li H."/>
            <person name="Li K."/>
            <person name="Li Q."/>
            <person name="Liu X."/>
            <person name="Ma X."/>
            <person name="Naidoo K."/>
            <person name="Pethybridge S.J."/>
            <person name="Sun J."/>
            <person name="Steenkamp E.T."/>
            <person name="van der Nest M.A."/>
            <person name="van Wyk S."/>
            <person name="Wingfield M.J."/>
            <person name="Xiong C."/>
            <person name="Yue Q."/>
            <person name="Zhang X."/>
        </authorList>
    </citation>
    <scope>NUCLEOTIDE SEQUENCE [LARGE SCALE GENOMIC DNA]</scope>
    <source>
        <strain evidence="2 3">BP6252</strain>
    </source>
</reference>
<dbReference type="Pfam" id="PF01161">
    <property type="entry name" value="PBP"/>
    <property type="match status" value="1"/>
</dbReference>
<dbReference type="CDD" id="cd00866">
    <property type="entry name" value="PEBP_euk"/>
    <property type="match status" value="1"/>
</dbReference>
<keyword evidence="3" id="KW-1185">Reference proteome</keyword>
<name>A0A3D8R0T2_9HELO</name>
<evidence type="ECO:0008006" key="4">
    <source>
        <dbReference type="Google" id="ProtNLM"/>
    </source>
</evidence>
<dbReference type="GO" id="GO:0005543">
    <property type="term" value="F:phospholipid binding"/>
    <property type="evidence" value="ECO:0007669"/>
    <property type="project" value="TreeGrafter"/>
</dbReference>
<dbReference type="InterPro" id="IPR008914">
    <property type="entry name" value="PEBP"/>
</dbReference>
<evidence type="ECO:0000313" key="2">
    <source>
        <dbReference type="EMBL" id="RDW67625.1"/>
    </source>
</evidence>
<sequence>MKAGSFTLVATALVGMTSAMTPSGLIPSNKENMTVFFNTSALATNGAAVTIAGAKTAPMLALDKNLAGQTFAVVMIDPDPKGVGNGSDAILHWMQDGFSSSATSVTIAGKTVFPLVNTKNTTAVETYLSPGPPVGSTHRYTQYLLDTTSKTTFPQAGANFSRGSFTIETFLQQINMTAFSANFFNVTGGT</sequence>
<dbReference type="InterPro" id="IPR035810">
    <property type="entry name" value="PEBP_euk"/>
</dbReference>
<feature type="signal peptide" evidence="1">
    <location>
        <begin position="1"/>
        <end position="19"/>
    </location>
</feature>
<dbReference type="GO" id="GO:0046578">
    <property type="term" value="P:regulation of Ras protein signal transduction"/>
    <property type="evidence" value="ECO:0007669"/>
    <property type="project" value="TreeGrafter"/>
</dbReference>
<dbReference type="SUPFAM" id="SSF49777">
    <property type="entry name" value="PEBP-like"/>
    <property type="match status" value="1"/>
</dbReference>
<organism evidence="2 3">
    <name type="scientific">Coleophoma cylindrospora</name>
    <dbReference type="NCBI Taxonomy" id="1849047"/>
    <lineage>
        <taxon>Eukaryota</taxon>
        <taxon>Fungi</taxon>
        <taxon>Dikarya</taxon>
        <taxon>Ascomycota</taxon>
        <taxon>Pezizomycotina</taxon>
        <taxon>Leotiomycetes</taxon>
        <taxon>Helotiales</taxon>
        <taxon>Dermateaceae</taxon>
        <taxon>Coleophoma</taxon>
    </lineage>
</organism>
<dbReference type="PANTHER" id="PTHR11362">
    <property type="entry name" value="PHOSPHATIDYLETHANOLAMINE-BINDING PROTEIN"/>
    <property type="match status" value="1"/>
</dbReference>
<dbReference type="STRING" id="1849047.A0A3D8R0T2"/>
<dbReference type="GO" id="GO:0030414">
    <property type="term" value="F:peptidase inhibitor activity"/>
    <property type="evidence" value="ECO:0007669"/>
    <property type="project" value="TreeGrafter"/>
</dbReference>
<protein>
    <recommendedName>
        <fullName evidence="4">PEBP-like protein</fullName>
    </recommendedName>
</protein>
<dbReference type="AlphaFoldDB" id="A0A3D8R0T2"/>
<dbReference type="GO" id="GO:0030162">
    <property type="term" value="P:regulation of proteolysis"/>
    <property type="evidence" value="ECO:0007669"/>
    <property type="project" value="TreeGrafter"/>
</dbReference>
<evidence type="ECO:0000256" key="1">
    <source>
        <dbReference type="SAM" id="SignalP"/>
    </source>
</evidence>
<dbReference type="InterPro" id="IPR036610">
    <property type="entry name" value="PEBP-like_sf"/>
</dbReference>
<dbReference type="Gene3D" id="3.90.280.10">
    <property type="entry name" value="PEBP-like"/>
    <property type="match status" value="1"/>
</dbReference>
<accession>A0A3D8R0T2</accession>
<keyword evidence="1" id="KW-0732">Signal</keyword>
<proteinExistence type="predicted"/>